<keyword evidence="1" id="KW-1133">Transmembrane helix</keyword>
<sequence>MDSKEDMEVHHNNLLYYNQMLDNNHTIKENVVVQKKGSSSFSSQKVDFSSYMASPEGYEMVVYPLYFLFIPYVVGALFIFLFIASGNFSVFQQLDMSAFLIVWMIGYEIVATALLVGILVNFLKYDDNQNKRRNF</sequence>
<dbReference type="AlphaFoldDB" id="A0A7S7LTE2"/>
<evidence type="ECO:0000313" key="2">
    <source>
        <dbReference type="EMBL" id="QOY51151.1"/>
    </source>
</evidence>
<feature type="transmembrane region" description="Helical" evidence="1">
    <location>
        <begin position="61"/>
        <end position="84"/>
    </location>
</feature>
<keyword evidence="1" id="KW-0812">Transmembrane</keyword>
<proteinExistence type="predicted"/>
<dbReference type="EMBL" id="CP054492">
    <property type="protein sequence ID" value="QOY51151.1"/>
    <property type="molecule type" value="Genomic_DNA"/>
</dbReference>
<dbReference type="Proteomes" id="UP000593994">
    <property type="component" value="Chromosome"/>
</dbReference>
<dbReference type="KEGG" id="sbal:HUE88_08365"/>
<keyword evidence="3" id="KW-1185">Reference proteome</keyword>
<gene>
    <name evidence="2" type="ORF">HUE88_08365</name>
</gene>
<organism evidence="2 3">
    <name type="scientific">Candidatus Sulfurimonas baltica</name>
    <dbReference type="NCBI Taxonomy" id="2740404"/>
    <lineage>
        <taxon>Bacteria</taxon>
        <taxon>Pseudomonadati</taxon>
        <taxon>Campylobacterota</taxon>
        <taxon>Epsilonproteobacteria</taxon>
        <taxon>Campylobacterales</taxon>
        <taxon>Sulfurimonadaceae</taxon>
        <taxon>Sulfurimonas</taxon>
    </lineage>
</organism>
<reference evidence="2 3" key="1">
    <citation type="submission" date="2020-05" db="EMBL/GenBank/DDBJ databases">
        <title>Sulfurimonas marisnigri, sp. nov., and Sulfurimonas baltica, sp. nov., manganese oxide reducing chemolithoautotrophs of the class Epsilonproteobacteria isolated from the pelagic redoxclines of the Black and Baltic Seas and emended description of the genus Sulfurimonas.</title>
        <authorList>
            <person name="Henkel J.V."/>
            <person name="Laudan C."/>
            <person name="Werner J."/>
            <person name="Neu T."/>
            <person name="Plewe S."/>
            <person name="Sproer C."/>
            <person name="Bunk B."/>
            <person name="Schulz-Vogt H.N."/>
        </authorList>
    </citation>
    <scope>NUCLEOTIDE SEQUENCE [LARGE SCALE GENOMIC DNA]</scope>
    <source>
        <strain evidence="2 3">GD2</strain>
    </source>
</reference>
<accession>A0A7S7LTE2</accession>
<dbReference type="RefSeq" id="WP_194368265.1">
    <property type="nucleotide sequence ID" value="NZ_CP054492.1"/>
</dbReference>
<evidence type="ECO:0000313" key="3">
    <source>
        <dbReference type="Proteomes" id="UP000593994"/>
    </source>
</evidence>
<name>A0A7S7LTE2_9BACT</name>
<feature type="transmembrane region" description="Helical" evidence="1">
    <location>
        <begin position="96"/>
        <end position="123"/>
    </location>
</feature>
<evidence type="ECO:0000256" key="1">
    <source>
        <dbReference type="SAM" id="Phobius"/>
    </source>
</evidence>
<keyword evidence="1" id="KW-0472">Membrane</keyword>
<protein>
    <submittedName>
        <fullName evidence="2">Uncharacterized protein</fullName>
    </submittedName>
</protein>